<name>A0A371D6S2_9APHY</name>
<evidence type="ECO:0000256" key="1">
    <source>
        <dbReference type="ARBA" id="ARBA00001933"/>
    </source>
</evidence>
<gene>
    <name evidence="10" type="ORF">OH76DRAFT_1405163</name>
</gene>
<protein>
    <recommendedName>
        <fullName evidence="3">alanine--glyoxylate transaminase</fullName>
        <ecNumber evidence="3">2.6.1.44</ecNumber>
    </recommendedName>
</protein>
<proteinExistence type="inferred from homology"/>
<comment type="similarity">
    <text evidence="2 7">Belongs to the class-V pyridoxal-phosphate-dependent aminotransferase family.</text>
</comment>
<evidence type="ECO:0000259" key="9">
    <source>
        <dbReference type="Pfam" id="PF00266"/>
    </source>
</evidence>
<dbReference type="AlphaFoldDB" id="A0A371D6S2"/>
<dbReference type="PANTHER" id="PTHR21152">
    <property type="entry name" value="AMINOTRANSFERASE CLASS V"/>
    <property type="match status" value="1"/>
</dbReference>
<keyword evidence="11" id="KW-1185">Reference proteome</keyword>
<dbReference type="EC" id="2.6.1.44" evidence="3"/>
<dbReference type="GO" id="GO:0008453">
    <property type="term" value="F:alanine-glyoxylate transaminase activity"/>
    <property type="evidence" value="ECO:0007669"/>
    <property type="project" value="UniProtKB-EC"/>
</dbReference>
<dbReference type="GO" id="GO:0019265">
    <property type="term" value="P:glycine biosynthetic process, by transamination of glyoxylate"/>
    <property type="evidence" value="ECO:0007669"/>
    <property type="project" value="TreeGrafter"/>
</dbReference>
<dbReference type="PROSITE" id="PS00595">
    <property type="entry name" value="AA_TRANSFER_CLASS_5"/>
    <property type="match status" value="1"/>
</dbReference>
<dbReference type="Gene3D" id="3.40.640.10">
    <property type="entry name" value="Type I PLP-dependent aspartate aminotransferase-like (Major domain)"/>
    <property type="match status" value="1"/>
</dbReference>
<evidence type="ECO:0000256" key="8">
    <source>
        <dbReference type="RuleBase" id="RU004504"/>
    </source>
</evidence>
<dbReference type="OrthoDB" id="7403325at2759"/>
<dbReference type="InterPro" id="IPR015424">
    <property type="entry name" value="PyrdxlP-dep_Trfase"/>
</dbReference>
<keyword evidence="4" id="KW-0032">Aminotransferase</keyword>
<feature type="domain" description="Aminotransferase class V" evidence="9">
    <location>
        <begin position="73"/>
        <end position="391"/>
    </location>
</feature>
<keyword evidence="6" id="KW-0663">Pyridoxal phosphate</keyword>
<dbReference type="SUPFAM" id="SSF53383">
    <property type="entry name" value="PLP-dependent transferases"/>
    <property type="match status" value="1"/>
</dbReference>
<organism evidence="10 11">
    <name type="scientific">Lentinus brumalis</name>
    <dbReference type="NCBI Taxonomy" id="2498619"/>
    <lineage>
        <taxon>Eukaryota</taxon>
        <taxon>Fungi</taxon>
        <taxon>Dikarya</taxon>
        <taxon>Basidiomycota</taxon>
        <taxon>Agaricomycotina</taxon>
        <taxon>Agaricomycetes</taxon>
        <taxon>Polyporales</taxon>
        <taxon>Polyporaceae</taxon>
        <taxon>Lentinus</taxon>
    </lineage>
</organism>
<evidence type="ECO:0000256" key="7">
    <source>
        <dbReference type="RuleBase" id="RU004075"/>
    </source>
</evidence>
<evidence type="ECO:0000256" key="2">
    <source>
        <dbReference type="ARBA" id="ARBA00009236"/>
    </source>
</evidence>
<evidence type="ECO:0000256" key="3">
    <source>
        <dbReference type="ARBA" id="ARBA00013049"/>
    </source>
</evidence>
<evidence type="ECO:0000256" key="6">
    <source>
        <dbReference type="ARBA" id="ARBA00022898"/>
    </source>
</evidence>
<dbReference type="GO" id="GO:0005777">
    <property type="term" value="C:peroxisome"/>
    <property type="evidence" value="ECO:0007669"/>
    <property type="project" value="TreeGrafter"/>
</dbReference>
<dbReference type="STRING" id="139420.A0A371D6S2"/>
<dbReference type="InterPro" id="IPR000192">
    <property type="entry name" value="Aminotrans_V_dom"/>
</dbReference>
<dbReference type="PANTHER" id="PTHR21152:SF24">
    <property type="entry name" value="ALANINE--GLYOXYLATE AMINOTRANSFERASE 1"/>
    <property type="match status" value="1"/>
</dbReference>
<reference evidence="10 11" key="1">
    <citation type="journal article" date="2018" name="Biotechnol. Biofuels">
        <title>Integrative visual omics of the white-rot fungus Polyporus brumalis exposes the biotechnological potential of its oxidative enzymes for delignifying raw plant biomass.</title>
        <authorList>
            <person name="Miyauchi S."/>
            <person name="Rancon A."/>
            <person name="Drula E."/>
            <person name="Hage H."/>
            <person name="Chaduli D."/>
            <person name="Favel A."/>
            <person name="Grisel S."/>
            <person name="Henrissat B."/>
            <person name="Herpoel-Gimbert I."/>
            <person name="Ruiz-Duenas F.J."/>
            <person name="Chevret D."/>
            <person name="Hainaut M."/>
            <person name="Lin J."/>
            <person name="Wang M."/>
            <person name="Pangilinan J."/>
            <person name="Lipzen A."/>
            <person name="Lesage-Meessen L."/>
            <person name="Navarro D."/>
            <person name="Riley R."/>
            <person name="Grigoriev I.V."/>
            <person name="Zhou S."/>
            <person name="Raouche S."/>
            <person name="Rosso M.N."/>
        </authorList>
    </citation>
    <scope>NUCLEOTIDE SEQUENCE [LARGE SCALE GENOMIC DNA]</scope>
    <source>
        <strain evidence="10 11">BRFM 1820</strain>
    </source>
</reference>
<dbReference type="Pfam" id="PF00266">
    <property type="entry name" value="Aminotran_5"/>
    <property type="match status" value="1"/>
</dbReference>
<dbReference type="Gene3D" id="3.90.1150.10">
    <property type="entry name" value="Aspartate Aminotransferase, domain 1"/>
    <property type="match status" value="1"/>
</dbReference>
<dbReference type="FunFam" id="3.40.640.10:FF:000027">
    <property type="entry name" value="Serine--pyruvate aminotransferase, mitochondrial"/>
    <property type="match status" value="1"/>
</dbReference>
<keyword evidence="5 10" id="KW-0808">Transferase</keyword>
<dbReference type="EMBL" id="KZ857413">
    <property type="protein sequence ID" value="RDX48243.1"/>
    <property type="molecule type" value="Genomic_DNA"/>
</dbReference>
<dbReference type="InterPro" id="IPR015422">
    <property type="entry name" value="PyrdxlP-dep_Trfase_small"/>
</dbReference>
<dbReference type="FunFam" id="3.90.1150.10:FF:000049">
    <property type="entry name" value="Alanine-glyoxylate aminotransferase 1"/>
    <property type="match status" value="1"/>
</dbReference>
<accession>A0A371D6S2</accession>
<sequence>MLSRTSFSVSRTRARLFLSSSTAPLPACARFPRFHPHSLATTTQPSSAMSTFKQEPHKLLVIPGPIEVTDEVLYANAHPSMSHVSADFIPVFGDCIRMLRELLFTQDAQPFLIAGSGTLGWDQVAANLVEPGENALVLNSGYFGDSFSDCLRTYGAKVDEIVAPFGDAVSLSELEAALKQKKYKVVTFTHVDTSTGVLSDAKGIAATVKKVSPDTLVIADCVCSVASEEIRFDDWGLDVVLTASQKGLGTPPGLSILVASQKAIKVFETRASPVTSYYGSWKKWLPIMKAYESGTPAYFATPPVNLIYAFNTALKQITKQSPSIEERFRLHRETSARLKHAVEELGLKQLPVKSSVAANGMTACYFPDGLTAADIIPPLLKKDIVIAAGLHKDYKLKYFRIGHMGISAIDSTRRDVDKVIAALKESLAEAQAGKNALSQTARTRVVDRSMPAARL</sequence>
<evidence type="ECO:0000256" key="5">
    <source>
        <dbReference type="ARBA" id="ARBA00022679"/>
    </source>
</evidence>
<evidence type="ECO:0000313" key="10">
    <source>
        <dbReference type="EMBL" id="RDX48243.1"/>
    </source>
</evidence>
<dbReference type="Proteomes" id="UP000256964">
    <property type="component" value="Unassembled WGS sequence"/>
</dbReference>
<dbReference type="GO" id="GO:0004760">
    <property type="term" value="F:L-serine-pyruvate transaminase activity"/>
    <property type="evidence" value="ECO:0007669"/>
    <property type="project" value="TreeGrafter"/>
</dbReference>
<dbReference type="InterPro" id="IPR015421">
    <property type="entry name" value="PyrdxlP-dep_Trfase_major"/>
</dbReference>
<evidence type="ECO:0000256" key="4">
    <source>
        <dbReference type="ARBA" id="ARBA00022576"/>
    </source>
</evidence>
<evidence type="ECO:0000313" key="11">
    <source>
        <dbReference type="Proteomes" id="UP000256964"/>
    </source>
</evidence>
<dbReference type="InterPro" id="IPR020578">
    <property type="entry name" value="Aminotrans_V_PyrdxlP_BS"/>
</dbReference>
<comment type="cofactor">
    <cofactor evidence="1 8">
        <name>pyridoxal 5'-phosphate</name>
        <dbReference type="ChEBI" id="CHEBI:597326"/>
    </cofactor>
</comment>